<feature type="compositionally biased region" description="Basic residues" evidence="1">
    <location>
        <begin position="26"/>
        <end position="39"/>
    </location>
</feature>
<sequence>MGLARRVRKRCHRGEWLAVEEEERKRWNKKKGEKKKKGGPRSDLSEAKQELETCHESCEGFECCFYNDEKEDGCHDTGNGDQTPAQQMMRYWKVMSRVYTSLRVHKYLDVLYNM</sequence>
<accession>A0A7J0G1S1</accession>
<evidence type="ECO:0000256" key="1">
    <source>
        <dbReference type="SAM" id="MobiDB-lite"/>
    </source>
</evidence>
<dbReference type="AlphaFoldDB" id="A0A7J0G1S1"/>
<proteinExistence type="predicted"/>
<dbReference type="EMBL" id="BJWL01000017">
    <property type="protein sequence ID" value="GFZ04731.1"/>
    <property type="molecule type" value="Genomic_DNA"/>
</dbReference>
<keyword evidence="3" id="KW-1185">Reference proteome</keyword>
<protein>
    <submittedName>
        <fullName evidence="2">Uncharacterized protein</fullName>
    </submittedName>
</protein>
<comment type="caution">
    <text evidence="2">The sequence shown here is derived from an EMBL/GenBank/DDBJ whole genome shotgun (WGS) entry which is preliminary data.</text>
</comment>
<gene>
    <name evidence="2" type="ORF">Acr_17g0003030</name>
</gene>
<evidence type="ECO:0000313" key="2">
    <source>
        <dbReference type="EMBL" id="GFZ04731.1"/>
    </source>
</evidence>
<feature type="region of interest" description="Disordered" evidence="1">
    <location>
        <begin position="24"/>
        <end position="46"/>
    </location>
</feature>
<dbReference type="Proteomes" id="UP000585474">
    <property type="component" value="Unassembled WGS sequence"/>
</dbReference>
<evidence type="ECO:0000313" key="3">
    <source>
        <dbReference type="Proteomes" id="UP000585474"/>
    </source>
</evidence>
<reference evidence="2 3" key="1">
    <citation type="submission" date="2019-07" db="EMBL/GenBank/DDBJ databases">
        <title>De Novo Assembly of kiwifruit Actinidia rufa.</title>
        <authorList>
            <person name="Sugita-Konishi S."/>
            <person name="Sato K."/>
            <person name="Mori E."/>
            <person name="Abe Y."/>
            <person name="Kisaki G."/>
            <person name="Hamano K."/>
            <person name="Suezawa K."/>
            <person name="Otani M."/>
            <person name="Fukuda T."/>
            <person name="Manabe T."/>
            <person name="Gomi K."/>
            <person name="Tabuchi M."/>
            <person name="Akimitsu K."/>
            <person name="Kataoka I."/>
        </authorList>
    </citation>
    <scope>NUCLEOTIDE SEQUENCE [LARGE SCALE GENOMIC DNA]</scope>
    <source>
        <strain evidence="3">cv. Fuchu</strain>
    </source>
</reference>
<organism evidence="2 3">
    <name type="scientific">Actinidia rufa</name>
    <dbReference type="NCBI Taxonomy" id="165716"/>
    <lineage>
        <taxon>Eukaryota</taxon>
        <taxon>Viridiplantae</taxon>
        <taxon>Streptophyta</taxon>
        <taxon>Embryophyta</taxon>
        <taxon>Tracheophyta</taxon>
        <taxon>Spermatophyta</taxon>
        <taxon>Magnoliopsida</taxon>
        <taxon>eudicotyledons</taxon>
        <taxon>Gunneridae</taxon>
        <taxon>Pentapetalae</taxon>
        <taxon>asterids</taxon>
        <taxon>Ericales</taxon>
        <taxon>Actinidiaceae</taxon>
        <taxon>Actinidia</taxon>
    </lineage>
</organism>
<name>A0A7J0G1S1_9ERIC</name>